<proteinExistence type="predicted"/>
<dbReference type="InterPro" id="IPR011970">
    <property type="entry name" value="MltB_2"/>
</dbReference>
<dbReference type="SUPFAM" id="SSF53955">
    <property type="entry name" value="Lysozyme-like"/>
    <property type="match status" value="1"/>
</dbReference>
<gene>
    <name evidence="3" type="ORF">IG617_20090</name>
</gene>
<dbReference type="Gene3D" id="1.10.530.10">
    <property type="match status" value="1"/>
</dbReference>
<name>A0ABR9CHI3_9HYPH</name>
<feature type="region of interest" description="Disordered" evidence="1">
    <location>
        <begin position="1"/>
        <end position="33"/>
    </location>
</feature>
<dbReference type="EMBL" id="JACYXJ010000007">
    <property type="protein sequence ID" value="MBD8878602.1"/>
    <property type="molecule type" value="Genomic_DNA"/>
</dbReference>
<dbReference type="Proteomes" id="UP000615687">
    <property type="component" value="Unassembled WGS sequence"/>
</dbReference>
<dbReference type="NCBIfam" id="TIGR02283">
    <property type="entry name" value="MltB_2"/>
    <property type="match status" value="1"/>
</dbReference>
<dbReference type="PANTHER" id="PTHR30163:SF8">
    <property type="entry name" value="LYTIC MUREIN TRANSGLYCOSYLASE"/>
    <property type="match status" value="1"/>
</dbReference>
<reference evidence="3 4" key="1">
    <citation type="submission" date="2020-09" db="EMBL/GenBank/DDBJ databases">
        <title>The genome sequence of type strain Labrenzia polysiphoniae KACC 19711.</title>
        <authorList>
            <person name="Liu Y."/>
        </authorList>
    </citation>
    <scope>NUCLEOTIDE SEQUENCE [LARGE SCALE GENOMIC DNA]</scope>
    <source>
        <strain evidence="3 4">KACC 19711</strain>
    </source>
</reference>
<feature type="domain" description="Transglycosylase SLT" evidence="2">
    <location>
        <begin position="92"/>
        <end position="392"/>
    </location>
</feature>
<dbReference type="InterPro" id="IPR043426">
    <property type="entry name" value="MltB-like"/>
</dbReference>
<evidence type="ECO:0000313" key="3">
    <source>
        <dbReference type="EMBL" id="MBD8878602.1"/>
    </source>
</evidence>
<sequence>MTNPAAAGAGTGSKNRTSCSKRRRTFPGNGYLPNKSGGGSAVHLVHVRIWHLDASSRSLFVSRFFLTIATLSCLFVSPAQAGKHDAEFRHFLEAEVKPAAQAAGVKGATLSRELQGLTPDTSLPGLVGPGGKGSPPKVNFQAEFRAPANYFKDSQFNALVPGGRRLMKKHARSLAAIEKRYGVPKRIILAIWARESGYGGAKIPHDAIRVLATRAFMGQRRDFFKDELIAALKILQNGDVSRKAMKSSWGGAMGQPQFMPSSYLKYAVDFDGDNHPNIWGSEVDTMASIANYLAKHGWVKGRDWGYEVVIPDSISCALEGPDNRTSISKWAAAGVKRVSGRPFPDHELARPGNILMPAGRYGPAFIATENFYVIKEYNESDTYALFVGHLADRYGSNKGFAAAWKPTKKTTRGAVRTLQLALEAKGHDVGGADGLIGFKTRRSIGKDQEAGGYFPTCWVG</sequence>
<keyword evidence="4" id="KW-1185">Reference proteome</keyword>
<protein>
    <submittedName>
        <fullName evidence="3">Lytic murein transglycosylase</fullName>
    </submittedName>
</protein>
<dbReference type="InterPro" id="IPR031304">
    <property type="entry name" value="SLT_2"/>
</dbReference>
<dbReference type="Pfam" id="PF13406">
    <property type="entry name" value="SLT_2"/>
    <property type="match status" value="1"/>
</dbReference>
<evidence type="ECO:0000313" key="4">
    <source>
        <dbReference type="Proteomes" id="UP000615687"/>
    </source>
</evidence>
<dbReference type="PANTHER" id="PTHR30163">
    <property type="entry name" value="MEMBRANE-BOUND LYTIC MUREIN TRANSGLYCOSYLASE B"/>
    <property type="match status" value="1"/>
</dbReference>
<dbReference type="CDD" id="cd13399">
    <property type="entry name" value="Slt35-like"/>
    <property type="match status" value="1"/>
</dbReference>
<evidence type="ECO:0000259" key="2">
    <source>
        <dbReference type="Pfam" id="PF13406"/>
    </source>
</evidence>
<comment type="caution">
    <text evidence="3">The sequence shown here is derived from an EMBL/GenBank/DDBJ whole genome shotgun (WGS) entry which is preliminary data.</text>
</comment>
<accession>A0ABR9CHI3</accession>
<evidence type="ECO:0000256" key="1">
    <source>
        <dbReference type="SAM" id="MobiDB-lite"/>
    </source>
</evidence>
<dbReference type="InterPro" id="IPR023346">
    <property type="entry name" value="Lysozyme-like_dom_sf"/>
</dbReference>
<organism evidence="3 4">
    <name type="scientific">Roseibium polysiphoniae</name>
    <dbReference type="NCBI Taxonomy" id="2571221"/>
    <lineage>
        <taxon>Bacteria</taxon>
        <taxon>Pseudomonadati</taxon>
        <taxon>Pseudomonadota</taxon>
        <taxon>Alphaproteobacteria</taxon>
        <taxon>Hyphomicrobiales</taxon>
        <taxon>Stappiaceae</taxon>
        <taxon>Roseibium</taxon>
    </lineage>
</organism>
<dbReference type="Gene3D" id="1.10.8.350">
    <property type="entry name" value="Bacterial muramidase"/>
    <property type="match status" value="1"/>
</dbReference>